<dbReference type="OrthoDB" id="7062407at2"/>
<proteinExistence type="predicted"/>
<keyword evidence="2" id="KW-1185">Reference proteome</keyword>
<dbReference type="Proteomes" id="UP000003704">
    <property type="component" value="Unassembled WGS sequence"/>
</dbReference>
<dbReference type="SUPFAM" id="SSF55961">
    <property type="entry name" value="Bet v1-like"/>
    <property type="match status" value="1"/>
</dbReference>
<evidence type="ECO:0000313" key="2">
    <source>
        <dbReference type="Proteomes" id="UP000003704"/>
    </source>
</evidence>
<dbReference type="EMBL" id="AKGD01000004">
    <property type="protein sequence ID" value="EIT67793.1"/>
    <property type="molecule type" value="Genomic_DNA"/>
</dbReference>
<comment type="caution">
    <text evidence="1">The sequence shown here is derived from an EMBL/GenBank/DDBJ whole genome shotgun (WGS) entry which is preliminary data.</text>
</comment>
<dbReference type="InterPro" id="IPR019639">
    <property type="entry name" value="DUF2505"/>
</dbReference>
<dbReference type="RefSeq" id="WP_007187163.1">
    <property type="nucleotide sequence ID" value="NZ_AKGD01000004.1"/>
</dbReference>
<sequence>MTKHPMKTRYPAPAATVLRMLTDRDFHARKLEKLGLPKYEILDHAFDGQQFRIRIERRVPVTMPGGKKAGETTVINEEHWNLAERKGVVKVETKGMPLQMSCDSSIAEDGDGCVVTLDWSIEAKIPVVGGQFEKFVVNDIESRAADETRVALELLEDYR</sequence>
<organism evidence="1 2">
    <name type="scientific">Hydrocarboniphaga effusa AP103</name>
    <dbReference type="NCBI Taxonomy" id="1172194"/>
    <lineage>
        <taxon>Bacteria</taxon>
        <taxon>Pseudomonadati</taxon>
        <taxon>Pseudomonadota</taxon>
        <taxon>Gammaproteobacteria</taxon>
        <taxon>Nevskiales</taxon>
        <taxon>Nevskiaceae</taxon>
        <taxon>Hydrocarboniphaga</taxon>
    </lineage>
</organism>
<dbReference type="InterPro" id="IPR023393">
    <property type="entry name" value="START-like_dom_sf"/>
</dbReference>
<accession>I8T285</accession>
<dbReference type="STRING" id="1172194.WQQ_42280"/>
<reference evidence="1 2" key="1">
    <citation type="journal article" date="2012" name="J. Bacteriol.">
        <title>Genome Sequence of n-Alkane-Degrading Hydrocarboniphaga effusa Strain AP103T (ATCC BAA-332T).</title>
        <authorList>
            <person name="Chang H.K."/>
            <person name="Zylstra G.J."/>
            <person name="Chae J.C."/>
        </authorList>
    </citation>
    <scope>NUCLEOTIDE SEQUENCE [LARGE SCALE GENOMIC DNA]</scope>
    <source>
        <strain evidence="1 2">AP103</strain>
    </source>
</reference>
<dbReference type="Pfam" id="PF10698">
    <property type="entry name" value="DUF2505"/>
    <property type="match status" value="1"/>
</dbReference>
<evidence type="ECO:0008006" key="3">
    <source>
        <dbReference type="Google" id="ProtNLM"/>
    </source>
</evidence>
<protein>
    <recommendedName>
        <fullName evidence="3">DUF2505 domain-containing protein</fullName>
    </recommendedName>
</protein>
<name>I8T285_9GAMM</name>
<evidence type="ECO:0000313" key="1">
    <source>
        <dbReference type="EMBL" id="EIT67793.1"/>
    </source>
</evidence>
<dbReference type="Gene3D" id="3.30.530.20">
    <property type="match status" value="1"/>
</dbReference>
<dbReference type="AlphaFoldDB" id="I8T285"/>
<gene>
    <name evidence="1" type="ORF">WQQ_42280</name>
</gene>